<keyword evidence="2" id="KW-1185">Reference proteome</keyword>
<evidence type="ECO:0000313" key="1">
    <source>
        <dbReference type="EMBL" id="MFC4350530.1"/>
    </source>
</evidence>
<dbReference type="Proteomes" id="UP001595799">
    <property type="component" value="Unassembled WGS sequence"/>
</dbReference>
<dbReference type="Pfam" id="PF11136">
    <property type="entry name" value="DUF2889"/>
    <property type="match status" value="1"/>
</dbReference>
<gene>
    <name evidence="1" type="ORF">ACFOW6_03110</name>
</gene>
<name>A0ABV8UIT9_9PROT</name>
<dbReference type="RefSeq" id="WP_382420865.1">
    <property type="nucleotide sequence ID" value="NZ_JBHSCW010000001.1"/>
</dbReference>
<comment type="caution">
    <text evidence="1">The sequence shown here is derived from an EMBL/GenBank/DDBJ whole genome shotgun (WGS) entry which is preliminary data.</text>
</comment>
<accession>A0ABV8UIT9</accession>
<organism evidence="1 2">
    <name type="scientific">Fodinicurvata halophila</name>
    <dbReference type="NCBI Taxonomy" id="1419723"/>
    <lineage>
        <taxon>Bacteria</taxon>
        <taxon>Pseudomonadati</taxon>
        <taxon>Pseudomonadota</taxon>
        <taxon>Alphaproteobacteria</taxon>
        <taxon>Rhodospirillales</taxon>
        <taxon>Rhodovibrionaceae</taxon>
        <taxon>Fodinicurvata</taxon>
    </lineage>
</organism>
<protein>
    <submittedName>
        <fullName evidence="1">DUF2889 domain-containing protein</fullName>
    </submittedName>
</protein>
<dbReference type="EMBL" id="JBHSCW010000001">
    <property type="protein sequence ID" value="MFC4350530.1"/>
    <property type="molecule type" value="Genomic_DNA"/>
</dbReference>
<evidence type="ECO:0000313" key="2">
    <source>
        <dbReference type="Proteomes" id="UP001595799"/>
    </source>
</evidence>
<dbReference type="InterPro" id="IPR021312">
    <property type="entry name" value="DUF2889"/>
</dbReference>
<reference evidence="2" key="1">
    <citation type="journal article" date="2019" name="Int. J. Syst. Evol. Microbiol.">
        <title>The Global Catalogue of Microorganisms (GCM) 10K type strain sequencing project: providing services to taxonomists for standard genome sequencing and annotation.</title>
        <authorList>
            <consortium name="The Broad Institute Genomics Platform"/>
            <consortium name="The Broad Institute Genome Sequencing Center for Infectious Disease"/>
            <person name="Wu L."/>
            <person name="Ma J."/>
        </authorList>
    </citation>
    <scope>NUCLEOTIDE SEQUENCE [LARGE SCALE GENOMIC DNA]</scope>
    <source>
        <strain evidence="2">CECT 8472</strain>
    </source>
</reference>
<proteinExistence type="predicted"/>
<sequence>MALPPPAEREQLHTRRYHFEGFRRTDSLWDIEGRIIDTKHYAFENRDRGTVQPGQPLHEMAVRLTLDDDFVVHDIVADTMASPFSICSGVTPNYRNLIGAQIGPGWRKALRQAVGGSDGCTHITEMLGAMGTVAYQTYVSDSDSSNRDGKPRRSSLVNSCHAFAADGPLVKEFWPDQYTGE</sequence>